<reference evidence="1" key="1">
    <citation type="submission" date="2015-03" db="EMBL/GenBank/DDBJ databases">
        <authorList>
            <person name="Xie B.-B."/>
            <person name="Rong J.-C."/>
            <person name="Qin Q.-L."/>
            <person name="Zhang Y.-Z."/>
        </authorList>
    </citation>
    <scope>NUCLEOTIDE SEQUENCE</scope>
    <source>
        <strain evidence="1">DSM 14585</strain>
    </source>
</reference>
<protein>
    <submittedName>
        <fullName evidence="1">Uncharacterized protein</fullName>
    </submittedName>
</protein>
<evidence type="ECO:0000313" key="2">
    <source>
        <dbReference type="Proteomes" id="UP000217277"/>
    </source>
</evidence>
<dbReference type="EMBL" id="CP011011">
    <property type="protein sequence ID" value="ATC82252.1"/>
    <property type="molecule type" value="Genomic_DNA"/>
</dbReference>
<accession>A0ACA8DWL6</accession>
<keyword evidence="2" id="KW-1185">Reference proteome</keyword>
<proteinExistence type="predicted"/>
<dbReference type="Proteomes" id="UP000217277">
    <property type="component" value="Chromosome I"/>
</dbReference>
<name>A0ACA8DWL6_9GAMM</name>
<sequence>MKTPLIYLSLLSVSCAFCTLTYTPNSHAKNIQPTTHIGTWQNKDEDGDGVPDEQDDYPFDASKTQYPVYFEKEPNDNPSVATPVELGKGFKVKGVISSRTDKGDLYGFNVDDGTMVTAVFESAAKRFDPQVYVSDSEGRVISKYVISEYKKFGKHIVNFHMFEAGRYQLSVMDNNYGGGPDLTYSMVLFYDEDVDAFDDEKERAFGSNLIKNDQDQDGILDGLEHVLLNSSTDIDFDGDGIPNWQDVDSDDDSFTDKIEGIEDLDKDGFPNYIDRDADGNTIDDELEIGDFNHSLDFDDDGKLDHLDLDDDDDLILDIYDTQRRKKSKTVKLTGPNQNRLLVRWVYNMSFEGHSIRDFIRAGDKVEFEVDGLPADAKNLVLVFQYPDELINLKPTIARIEGSKTYISIELPSKIGEAYVYLAHDEVISDAQSIEVNKSKSPLLKPEKRSISAGETITLIGENFNEQTVVHFKNVTVNSIYIDEKTIKVKTPRQLSGWRYWASNQFGKSNAVSFSIE</sequence>
<evidence type="ECO:0000313" key="1">
    <source>
        <dbReference type="EMBL" id="ATC82252.1"/>
    </source>
</evidence>
<gene>
    <name evidence="1" type="ORF">PAGA_a1904</name>
</gene>
<organism evidence="1 2">
    <name type="scientific">Pseudoalteromonas agarivorans DSM 14585</name>
    <dbReference type="NCBI Taxonomy" id="1312369"/>
    <lineage>
        <taxon>Bacteria</taxon>
        <taxon>Pseudomonadati</taxon>
        <taxon>Pseudomonadota</taxon>
        <taxon>Gammaproteobacteria</taxon>
        <taxon>Alteromonadales</taxon>
        <taxon>Pseudoalteromonadaceae</taxon>
        <taxon>Pseudoalteromonas</taxon>
    </lineage>
</organism>